<dbReference type="EMBL" id="JAIFTH010000105">
    <property type="protein sequence ID" value="KAG9510648.1"/>
    <property type="molecule type" value="Genomic_DNA"/>
</dbReference>
<feature type="compositionally biased region" description="Low complexity" evidence="6">
    <location>
        <begin position="612"/>
        <end position="625"/>
    </location>
</feature>
<dbReference type="SUPFAM" id="SSF57667">
    <property type="entry name" value="beta-beta-alpha zinc fingers"/>
    <property type="match status" value="1"/>
</dbReference>
<dbReference type="PROSITE" id="PS00028">
    <property type="entry name" value="ZINC_FINGER_C2H2_1"/>
    <property type="match status" value="2"/>
</dbReference>
<dbReference type="SMART" id="SM00355">
    <property type="entry name" value="ZnF_C2H2"/>
    <property type="match status" value="2"/>
</dbReference>
<dbReference type="InterPro" id="IPR013087">
    <property type="entry name" value="Znf_C2H2_type"/>
</dbReference>
<dbReference type="InterPro" id="IPR036236">
    <property type="entry name" value="Znf_C2H2_sf"/>
</dbReference>
<gene>
    <name evidence="8" type="primary">Egr1</name>
    <name evidence="8" type="ORF">GZH46_00804</name>
</gene>
<evidence type="ECO:0000259" key="7">
    <source>
        <dbReference type="PROSITE" id="PS50157"/>
    </source>
</evidence>
<evidence type="ECO:0000256" key="3">
    <source>
        <dbReference type="ARBA" id="ARBA00022771"/>
    </source>
</evidence>
<feature type="compositionally biased region" description="Low complexity" evidence="6">
    <location>
        <begin position="180"/>
        <end position="193"/>
    </location>
</feature>
<dbReference type="Gene3D" id="3.30.160.60">
    <property type="entry name" value="Classic Zinc Finger"/>
    <property type="match status" value="2"/>
</dbReference>
<feature type="compositionally biased region" description="Polar residues" evidence="6">
    <location>
        <begin position="264"/>
        <end position="290"/>
    </location>
</feature>
<evidence type="ECO:0000256" key="4">
    <source>
        <dbReference type="ARBA" id="ARBA00022833"/>
    </source>
</evidence>
<feature type="domain" description="C2H2-type" evidence="7">
    <location>
        <begin position="1499"/>
        <end position="1526"/>
    </location>
</feature>
<evidence type="ECO:0000256" key="1">
    <source>
        <dbReference type="ARBA" id="ARBA00022723"/>
    </source>
</evidence>
<feature type="compositionally biased region" description="Basic and acidic residues" evidence="6">
    <location>
        <begin position="246"/>
        <end position="263"/>
    </location>
</feature>
<keyword evidence="1" id="KW-0479">Metal-binding</keyword>
<evidence type="ECO:0000313" key="9">
    <source>
        <dbReference type="Proteomes" id="UP000825002"/>
    </source>
</evidence>
<feature type="region of interest" description="Disordered" evidence="6">
    <location>
        <begin position="1249"/>
        <end position="1299"/>
    </location>
</feature>
<keyword evidence="4" id="KW-0862">Zinc</keyword>
<dbReference type="PANTHER" id="PTHR24408">
    <property type="entry name" value="ZINC FINGER PROTEIN"/>
    <property type="match status" value="1"/>
</dbReference>
<feature type="compositionally biased region" description="Low complexity" evidence="6">
    <location>
        <begin position="1278"/>
        <end position="1296"/>
    </location>
</feature>
<dbReference type="PANTHER" id="PTHR24408:SF34">
    <property type="entry name" value="ZINC FINGER PROTEIN 672-RELATED"/>
    <property type="match status" value="1"/>
</dbReference>
<proteinExistence type="predicted"/>
<evidence type="ECO:0000256" key="6">
    <source>
        <dbReference type="SAM" id="MobiDB-lite"/>
    </source>
</evidence>
<feature type="region of interest" description="Disordered" evidence="6">
    <location>
        <begin position="1312"/>
        <end position="1355"/>
    </location>
</feature>
<name>A0ABQ7SB55_9ACAR</name>
<dbReference type="PROSITE" id="PS50157">
    <property type="entry name" value="ZINC_FINGER_C2H2_2"/>
    <property type="match status" value="2"/>
</dbReference>
<evidence type="ECO:0000256" key="5">
    <source>
        <dbReference type="PROSITE-ProRule" id="PRU00042"/>
    </source>
</evidence>
<feature type="domain" description="C2H2-type" evidence="7">
    <location>
        <begin position="1527"/>
        <end position="1554"/>
    </location>
</feature>
<feature type="region of interest" description="Disordered" evidence="6">
    <location>
        <begin position="1"/>
        <end position="78"/>
    </location>
</feature>
<feature type="region of interest" description="Disordered" evidence="6">
    <location>
        <begin position="1426"/>
        <end position="1454"/>
    </location>
</feature>
<evidence type="ECO:0000256" key="2">
    <source>
        <dbReference type="ARBA" id="ARBA00022737"/>
    </source>
</evidence>
<feature type="compositionally biased region" description="Polar residues" evidence="6">
    <location>
        <begin position="1426"/>
        <end position="1437"/>
    </location>
</feature>
<accession>A0ABQ7SB55</accession>
<feature type="region of interest" description="Disordered" evidence="6">
    <location>
        <begin position="165"/>
        <end position="209"/>
    </location>
</feature>
<keyword evidence="9" id="KW-1185">Reference proteome</keyword>
<feature type="compositionally biased region" description="Polar residues" evidence="6">
    <location>
        <begin position="194"/>
        <end position="206"/>
    </location>
</feature>
<feature type="region of interest" description="Disordered" evidence="6">
    <location>
        <begin position="1634"/>
        <end position="1698"/>
    </location>
</feature>
<feature type="compositionally biased region" description="Polar residues" evidence="6">
    <location>
        <begin position="537"/>
        <end position="552"/>
    </location>
</feature>
<feature type="region of interest" description="Disordered" evidence="6">
    <location>
        <begin position="585"/>
        <end position="626"/>
    </location>
</feature>
<feature type="compositionally biased region" description="Polar residues" evidence="6">
    <location>
        <begin position="1670"/>
        <end position="1698"/>
    </location>
</feature>
<feature type="compositionally biased region" description="Low complexity" evidence="6">
    <location>
        <begin position="521"/>
        <end position="536"/>
    </location>
</feature>
<feature type="region of interest" description="Disordered" evidence="6">
    <location>
        <begin position="1146"/>
        <end position="1169"/>
    </location>
</feature>
<feature type="compositionally biased region" description="Polar residues" evidence="6">
    <location>
        <begin position="165"/>
        <end position="176"/>
    </location>
</feature>
<dbReference type="Proteomes" id="UP000825002">
    <property type="component" value="Unassembled WGS sequence"/>
</dbReference>
<organism evidence="8 9">
    <name type="scientific">Fragariocoptes setiger</name>
    <dbReference type="NCBI Taxonomy" id="1670756"/>
    <lineage>
        <taxon>Eukaryota</taxon>
        <taxon>Metazoa</taxon>
        <taxon>Ecdysozoa</taxon>
        <taxon>Arthropoda</taxon>
        <taxon>Chelicerata</taxon>
        <taxon>Arachnida</taxon>
        <taxon>Acari</taxon>
        <taxon>Acariformes</taxon>
        <taxon>Trombidiformes</taxon>
        <taxon>Prostigmata</taxon>
        <taxon>Eupodina</taxon>
        <taxon>Eriophyoidea</taxon>
        <taxon>Phytoptidae</taxon>
        <taxon>Fragariocoptes</taxon>
    </lineage>
</organism>
<feature type="region of interest" description="Disordered" evidence="6">
    <location>
        <begin position="521"/>
        <end position="552"/>
    </location>
</feature>
<feature type="compositionally biased region" description="Polar residues" evidence="6">
    <location>
        <begin position="1"/>
        <end position="17"/>
    </location>
</feature>
<reference evidence="8 9" key="1">
    <citation type="submission" date="2020-10" db="EMBL/GenBank/DDBJ databases">
        <authorList>
            <person name="Klimov P.B."/>
            <person name="Dyachkov S.M."/>
            <person name="Chetverikov P.E."/>
        </authorList>
    </citation>
    <scope>NUCLEOTIDE SEQUENCE [LARGE SCALE GENOMIC DNA]</scope>
    <source>
        <strain evidence="8">BMOC 18-1129-001#AD2665</strain>
        <tissue evidence="8">Entire mites</tissue>
    </source>
</reference>
<feature type="region of interest" description="Disordered" evidence="6">
    <location>
        <begin position="339"/>
        <end position="360"/>
    </location>
</feature>
<keyword evidence="3 5" id="KW-0863">Zinc-finger</keyword>
<protein>
    <submittedName>
        <fullName evidence="8">Early growth response protein 1</fullName>
    </submittedName>
</protein>
<feature type="compositionally biased region" description="Polar residues" evidence="6">
    <location>
        <begin position="1251"/>
        <end position="1267"/>
    </location>
</feature>
<dbReference type="Pfam" id="PF00096">
    <property type="entry name" value="zf-C2H2"/>
    <property type="match status" value="2"/>
</dbReference>
<evidence type="ECO:0000313" key="8">
    <source>
        <dbReference type="EMBL" id="KAG9510648.1"/>
    </source>
</evidence>
<comment type="caution">
    <text evidence="8">The sequence shown here is derived from an EMBL/GenBank/DDBJ whole genome shotgun (WGS) entry which is preliminary data.</text>
</comment>
<feature type="region of interest" description="Disordered" evidence="6">
    <location>
        <begin position="246"/>
        <end position="290"/>
    </location>
</feature>
<sequence length="1698" mass="183491">MSNSETSAPTESPATDFSSCKNSTPSTNSTTASIVTPAVATPVTPTPTTSATSSTNPTNTATTTSMARFKEKRPEPLKLTLSQDLPLDLSIKSAGYLSSGPNGGSHTLETPRIIWQDNESLLIRTSKSLNRKLRLSSAGESPPITPVTPCFDMLSLLASPNSQLAVAGKNNNSPAKSHNSDSSLSYRSNSSGNLTTAVNKSSSSLRPMSGVSLLRPLNTTSFSSMERIHAGASLSSDAVHRLNQESKISKDKHELRQSNDKIEISNNTSPENARPSQNDQATSESNDQLSHTVVNNQASDSSLLNNSIVLPLMDTSNCSGGSNSNLSCLTVSTASTTLTPMSSPTSLVNNSNTGTKLRPHSSSASSSFSFLPVSPLSPISPVFDLSPLHSSNIHTINQGQQQHTTFSHSLFNQMSSPTASSSSVQVWLRSPTFSTSSKLSTPVLSNKVMSDPMLAGSQFFTPAGCGQTYFSNPATSSELQVPTNIGDGDKVIDSRESSAAIVNSSAPQDTNLAGIMDSVDSTNSSSNLDSSFSTSVGSNQGNIQESSLKTSHLSHCNRLERLTTSVMANQFTLHDNDSFVRCQPAEPTGDTYLNETESIDGTRQKTSSAPDSASVTVASNSNSTNDMHCMVPAKSVMPNMNAHPQLMLAQLQSSSLPDEDDDDIDTEIDIQIGPNTARDIDVDDAYRAPVNVSANQCVANVSPDAFTSQANQTTHKLTVVSGCLDTEQTSTCSDCRDSKSSFTANNDLNKSERPATSLGTYFGCAQVPTSDTSNGHLMSARPSTAIPRITVSDYYGHSWIDQSYEGQRQLSALTKDSPQWASNNAATVTTVVETSTGADCRKGAPNSLSQSTTMMSGVKSISTNQESLHQVSPGLNKPSLTIINSMDHNHVHVPSQFIVAQHCYSNHISDKPIRWYSGNFPTSLMMESCYQQQHQQQQQQQQQRHLMAAPCTGRECNGTRSCEPKLIGDTGLPFDSTEQQSMQLASSAIASHSNILGPYCANPMSTTSIRQARSMPSGLTMGTEHGVRVSDALRESETRTSDCTEHHSVSSVTTDTVTVPTVDSITVERAMTMNARLDGQLYEQPQLQQQQNLLTSNDYILSRMSNEMLDKDEQRLNGSHMTATAMAALAMSGNNSASVFESAPNQATGYHQSRRQQQQQLSHTGPRCYRDSVSVSPVSPCSSLSMTALSVSRAASSMSHYSSLSSTSAALTGNNIQHSTGFIGCSDVDSHSRHLVGPYSDHYQYQRLHQRSTAGSSRASTPRSGRSTPMARPAVLCRSSSSKSHNSNNNNSGRRSPMSALACPTVQQNRDKGFHQQNHHHHQQQQHHHHQQQQQRYSEALSSSHSDTTTATTTIDGNIIESGKVASCRSRRARLVTLTQTNSHRNPTTILKSGSSIRHSKRAHLIHRSGHKTKATDLMIGHVDSRQTSGNISTGSNDAIAIGTNDRSSAPKTTTDHAVISKGDISRNNEQADIAQLKITKTDKFGTDKHVLINGPRRYMCDMCTKSFTRSDMLTRHRRLHSGDRPFQCNECKQEFSRSDHLSTHLRTHTACRKDMITRHMKVHIRHVSTSKEAKIGVPSRDVVGPRNSTIICDTFSVKDANKRTTSSTSTLVVTKQTRAVSNAIEPTSEAIQFMPPTRTDNCGPRPQDEPSAANEKHDNSKRTVYWQAVKSSTDNPSGVAAGQSNQWTSQAPQLRRQ</sequence>
<feature type="compositionally biased region" description="Low complexity" evidence="6">
    <location>
        <begin position="18"/>
        <end position="65"/>
    </location>
</feature>
<feature type="compositionally biased region" description="Basic residues" evidence="6">
    <location>
        <begin position="1317"/>
        <end position="1331"/>
    </location>
</feature>
<feature type="non-terminal residue" evidence="8">
    <location>
        <position position="1698"/>
    </location>
</feature>
<feature type="compositionally biased region" description="Polar residues" evidence="6">
    <location>
        <begin position="591"/>
        <end position="611"/>
    </location>
</feature>
<feature type="compositionally biased region" description="Low complexity" evidence="6">
    <location>
        <begin position="1342"/>
        <end position="1354"/>
    </location>
</feature>
<keyword evidence="2" id="KW-0677">Repeat</keyword>